<dbReference type="EMBL" id="JACHGF010000010">
    <property type="protein sequence ID" value="MBB5286480.1"/>
    <property type="molecule type" value="Genomic_DNA"/>
</dbReference>
<name>A0A840U2Y1_9BACT</name>
<evidence type="ECO:0000256" key="1">
    <source>
        <dbReference type="ARBA" id="ARBA00010641"/>
    </source>
</evidence>
<dbReference type="CDD" id="cd06171">
    <property type="entry name" value="Sigma70_r4"/>
    <property type="match status" value="1"/>
</dbReference>
<keyword evidence="2" id="KW-0805">Transcription regulation</keyword>
<evidence type="ECO:0000256" key="2">
    <source>
        <dbReference type="ARBA" id="ARBA00023015"/>
    </source>
</evidence>
<dbReference type="GO" id="GO:0016987">
    <property type="term" value="F:sigma factor activity"/>
    <property type="evidence" value="ECO:0007669"/>
    <property type="project" value="UniProtKB-KW"/>
</dbReference>
<dbReference type="Proteomes" id="UP000557307">
    <property type="component" value="Unassembled WGS sequence"/>
</dbReference>
<accession>A0A840U2Y1</accession>
<keyword evidence="3" id="KW-0731">Sigma factor</keyword>
<evidence type="ECO:0000259" key="5">
    <source>
        <dbReference type="Pfam" id="PF04542"/>
    </source>
</evidence>
<dbReference type="InterPro" id="IPR014284">
    <property type="entry name" value="RNA_pol_sigma-70_dom"/>
</dbReference>
<protein>
    <submittedName>
        <fullName evidence="7">RNA polymerase sigma-70 factor (ECF subfamily)</fullName>
    </submittedName>
</protein>
<dbReference type="SUPFAM" id="SSF88659">
    <property type="entry name" value="Sigma3 and sigma4 domains of RNA polymerase sigma factors"/>
    <property type="match status" value="1"/>
</dbReference>
<dbReference type="GO" id="GO:0003677">
    <property type="term" value="F:DNA binding"/>
    <property type="evidence" value="ECO:0007669"/>
    <property type="project" value="InterPro"/>
</dbReference>
<evidence type="ECO:0000313" key="8">
    <source>
        <dbReference type="Proteomes" id="UP000557307"/>
    </source>
</evidence>
<comment type="caution">
    <text evidence="7">The sequence shown here is derived from an EMBL/GenBank/DDBJ whole genome shotgun (WGS) entry which is preliminary data.</text>
</comment>
<sequence>MRETTAQDIDHKHFSSADEDLGYFDGLYEQYHQAVYANILKLVRQPELAEDLLQDVFLALWEHRSTLERERVANWLFVVSYNKSVSYLKKVRRAPSLTDPQAAELENVADGVELSEEEFMARLAMIEEAVAQLPERKKEIFRRYRFEGRSLEEIAQGLNLSVHTVKDHLKVANKSIREYIARKYPLSLTADLVLLLLYFSY</sequence>
<feature type="domain" description="RNA polymerase sigma-70 region 2" evidence="5">
    <location>
        <begin position="27"/>
        <end position="93"/>
    </location>
</feature>
<dbReference type="PANTHER" id="PTHR43133">
    <property type="entry name" value="RNA POLYMERASE ECF-TYPE SIGMA FACTO"/>
    <property type="match status" value="1"/>
</dbReference>
<evidence type="ECO:0000256" key="3">
    <source>
        <dbReference type="ARBA" id="ARBA00023082"/>
    </source>
</evidence>
<organism evidence="7 8">
    <name type="scientific">Rhabdobacter roseus</name>
    <dbReference type="NCBI Taxonomy" id="1655419"/>
    <lineage>
        <taxon>Bacteria</taxon>
        <taxon>Pseudomonadati</taxon>
        <taxon>Bacteroidota</taxon>
        <taxon>Cytophagia</taxon>
        <taxon>Cytophagales</taxon>
        <taxon>Cytophagaceae</taxon>
        <taxon>Rhabdobacter</taxon>
    </lineage>
</organism>
<dbReference type="InterPro" id="IPR013324">
    <property type="entry name" value="RNA_pol_sigma_r3/r4-like"/>
</dbReference>
<dbReference type="Pfam" id="PF08281">
    <property type="entry name" value="Sigma70_r4_2"/>
    <property type="match status" value="1"/>
</dbReference>
<gene>
    <name evidence="7" type="ORF">HNQ92_004641</name>
</gene>
<evidence type="ECO:0000256" key="4">
    <source>
        <dbReference type="ARBA" id="ARBA00023163"/>
    </source>
</evidence>
<dbReference type="InterPro" id="IPR007627">
    <property type="entry name" value="RNA_pol_sigma70_r2"/>
</dbReference>
<evidence type="ECO:0000313" key="7">
    <source>
        <dbReference type="EMBL" id="MBB5286480.1"/>
    </source>
</evidence>
<dbReference type="Gene3D" id="1.10.1740.10">
    <property type="match status" value="1"/>
</dbReference>
<reference evidence="7 8" key="1">
    <citation type="submission" date="2020-08" db="EMBL/GenBank/DDBJ databases">
        <title>Genomic Encyclopedia of Type Strains, Phase IV (KMG-IV): sequencing the most valuable type-strain genomes for metagenomic binning, comparative biology and taxonomic classification.</title>
        <authorList>
            <person name="Goeker M."/>
        </authorList>
    </citation>
    <scope>NUCLEOTIDE SEQUENCE [LARGE SCALE GENOMIC DNA]</scope>
    <source>
        <strain evidence="7 8">DSM 105074</strain>
    </source>
</reference>
<keyword evidence="4" id="KW-0804">Transcription</keyword>
<dbReference type="RefSeq" id="WP_184177660.1">
    <property type="nucleotide sequence ID" value="NZ_JACHGF010000010.1"/>
</dbReference>
<comment type="similarity">
    <text evidence="1">Belongs to the sigma-70 factor family. ECF subfamily.</text>
</comment>
<dbReference type="GO" id="GO:0006352">
    <property type="term" value="P:DNA-templated transcription initiation"/>
    <property type="evidence" value="ECO:0007669"/>
    <property type="project" value="InterPro"/>
</dbReference>
<dbReference type="Gene3D" id="1.10.10.10">
    <property type="entry name" value="Winged helix-like DNA-binding domain superfamily/Winged helix DNA-binding domain"/>
    <property type="match status" value="1"/>
</dbReference>
<dbReference type="InterPro" id="IPR013249">
    <property type="entry name" value="RNA_pol_sigma70_r4_t2"/>
</dbReference>
<evidence type="ECO:0000259" key="6">
    <source>
        <dbReference type="Pfam" id="PF08281"/>
    </source>
</evidence>
<dbReference type="Pfam" id="PF04542">
    <property type="entry name" value="Sigma70_r2"/>
    <property type="match status" value="1"/>
</dbReference>
<dbReference type="NCBIfam" id="TIGR02937">
    <property type="entry name" value="sigma70-ECF"/>
    <property type="match status" value="1"/>
</dbReference>
<dbReference type="AlphaFoldDB" id="A0A840U2Y1"/>
<dbReference type="PANTHER" id="PTHR43133:SF46">
    <property type="entry name" value="RNA POLYMERASE SIGMA-70 FACTOR ECF SUBFAMILY"/>
    <property type="match status" value="1"/>
</dbReference>
<dbReference type="InterPro" id="IPR013325">
    <property type="entry name" value="RNA_pol_sigma_r2"/>
</dbReference>
<keyword evidence="8" id="KW-1185">Reference proteome</keyword>
<proteinExistence type="inferred from homology"/>
<dbReference type="SUPFAM" id="SSF88946">
    <property type="entry name" value="Sigma2 domain of RNA polymerase sigma factors"/>
    <property type="match status" value="1"/>
</dbReference>
<feature type="domain" description="RNA polymerase sigma factor 70 region 4 type 2" evidence="6">
    <location>
        <begin position="125"/>
        <end position="170"/>
    </location>
</feature>
<dbReference type="InterPro" id="IPR036388">
    <property type="entry name" value="WH-like_DNA-bd_sf"/>
</dbReference>
<dbReference type="InterPro" id="IPR039425">
    <property type="entry name" value="RNA_pol_sigma-70-like"/>
</dbReference>